<feature type="region of interest" description="Disordered" evidence="1">
    <location>
        <begin position="394"/>
        <end position="414"/>
    </location>
</feature>
<dbReference type="STRING" id="1328760.A0A165IXK2"/>
<protein>
    <submittedName>
        <fullName evidence="3">Uncharacterized protein</fullName>
    </submittedName>
</protein>
<feature type="compositionally biased region" description="Low complexity" evidence="1">
    <location>
        <begin position="45"/>
        <end position="58"/>
    </location>
</feature>
<feature type="region of interest" description="Disordered" evidence="1">
    <location>
        <begin position="231"/>
        <end position="292"/>
    </location>
</feature>
<name>A0A165IXK2_XYLHT</name>
<feature type="compositionally biased region" description="Low complexity" evidence="1">
    <location>
        <begin position="26"/>
        <end position="37"/>
    </location>
</feature>
<evidence type="ECO:0000256" key="2">
    <source>
        <dbReference type="SAM" id="Phobius"/>
    </source>
</evidence>
<dbReference type="PANTHER" id="PTHR42088">
    <property type="entry name" value="YALI0F10131P"/>
    <property type="match status" value="1"/>
</dbReference>
<feature type="compositionally biased region" description="Basic and acidic residues" evidence="1">
    <location>
        <begin position="315"/>
        <end position="327"/>
    </location>
</feature>
<keyword evidence="2" id="KW-0812">Transmembrane</keyword>
<feature type="region of interest" description="Disordered" evidence="1">
    <location>
        <begin position="522"/>
        <end position="586"/>
    </location>
</feature>
<sequence>MSQLPHVRHALELARRDQMMQPRTVTSADDFADDTASMVRRSAETTSSSSNSGGGLSSNITTTLPIVLAVCIPVLVAIVLFTVMHRRHVKKLQKEDANDQHKSLDFGMEITPTNTTKNGTREPKGVPEMTVTEVDAEKMGRRGRGMSMDMGSPYLLPPNLQSSRESLNTLSRIIDTGNDPYRPATIYISDEMSPVSPRRMNEDASIYSVSTAGGLGQDGMKQGLLHNAQRMSMSTPPLSGPTVPILKTPEPTRDPARSKRTSMFSNRSDLSASAAGQGKRDSYIEGDTGDMRRSNNYLGALIEAGEPLAAPQPESEDKPDPTLEAKRASLPPALSIPTIAEPPSMQQTENRKGPPPAIDTSLTEANAKQSMEASIEHAAARPSIIIDDASDYGDGIEVTPPSPNGSAAPSDHIRRHSLDAPLPSAEDYSLHAVDPAGLGIDMRRLSMGLRPLPPDDPTDNPEQRANRIRSFYKEYFDESKPMPKGAEYQAYPVDAHPADGSHYDPILGEFVAAKPWAEPVTRRAMTPPPRGPPRGMDSYGSPGPFRQPGPRAFSSASARIGPVGPRGRDPAPRKPMAPPKPLHVLPTPHLLKEDVLPIDFAPPTTFRDMQGGARADSPLGGARPYSPSVRAHTPLASSFDDLAAMPSPHLLRKSGTFTGLDFAAPVRFRNADTGSDAGSIRSHATGGISPGQAYSLRAGANRVSRLPKEMVGSKADLAEALRPQWGMRP</sequence>
<feature type="region of interest" description="Disordered" evidence="1">
    <location>
        <begin position="13"/>
        <end position="58"/>
    </location>
</feature>
<organism evidence="3 4">
    <name type="scientific">Xylona heveae (strain CBS 132557 / TC161)</name>
    <dbReference type="NCBI Taxonomy" id="1328760"/>
    <lineage>
        <taxon>Eukaryota</taxon>
        <taxon>Fungi</taxon>
        <taxon>Dikarya</taxon>
        <taxon>Ascomycota</taxon>
        <taxon>Pezizomycotina</taxon>
        <taxon>Xylonomycetes</taxon>
        <taxon>Xylonales</taxon>
        <taxon>Xylonaceae</taxon>
        <taxon>Xylona</taxon>
    </lineage>
</organism>
<accession>A0A165IXK2</accession>
<feature type="compositionally biased region" description="Basic and acidic residues" evidence="1">
    <location>
        <begin position="278"/>
        <end position="292"/>
    </location>
</feature>
<gene>
    <name evidence="3" type="ORF">L228DRAFT_265978</name>
</gene>
<feature type="region of interest" description="Disordered" evidence="1">
    <location>
        <begin position="308"/>
        <end position="361"/>
    </location>
</feature>
<dbReference type="OrthoDB" id="5417135at2759"/>
<dbReference type="PANTHER" id="PTHR42088:SF1">
    <property type="entry name" value="YALI0F10131P"/>
    <property type="match status" value="1"/>
</dbReference>
<dbReference type="AlphaFoldDB" id="A0A165IXK2"/>
<keyword evidence="2" id="KW-0472">Membrane</keyword>
<dbReference type="InParanoid" id="A0A165IXK2"/>
<keyword evidence="4" id="KW-1185">Reference proteome</keyword>
<evidence type="ECO:0000256" key="1">
    <source>
        <dbReference type="SAM" id="MobiDB-lite"/>
    </source>
</evidence>
<evidence type="ECO:0000313" key="4">
    <source>
        <dbReference type="Proteomes" id="UP000076632"/>
    </source>
</evidence>
<dbReference type="OMA" id="HDPYRPV"/>
<dbReference type="GeneID" id="28899927"/>
<proteinExistence type="predicted"/>
<dbReference type="RefSeq" id="XP_018191066.1">
    <property type="nucleotide sequence ID" value="XM_018334790.1"/>
</dbReference>
<reference evidence="3 4" key="1">
    <citation type="journal article" date="2016" name="Fungal Biol.">
        <title>The genome of Xylona heveae provides a window into fungal endophytism.</title>
        <authorList>
            <person name="Gazis R."/>
            <person name="Kuo A."/>
            <person name="Riley R."/>
            <person name="LaButti K."/>
            <person name="Lipzen A."/>
            <person name="Lin J."/>
            <person name="Amirebrahimi M."/>
            <person name="Hesse C.N."/>
            <person name="Spatafora J.W."/>
            <person name="Henrissat B."/>
            <person name="Hainaut M."/>
            <person name="Grigoriev I.V."/>
            <person name="Hibbett D.S."/>
        </authorList>
    </citation>
    <scope>NUCLEOTIDE SEQUENCE [LARGE SCALE GENOMIC DNA]</scope>
    <source>
        <strain evidence="3 4">TC161</strain>
    </source>
</reference>
<evidence type="ECO:0000313" key="3">
    <source>
        <dbReference type="EMBL" id="KZF25511.1"/>
    </source>
</evidence>
<feature type="compositionally biased region" description="Polar residues" evidence="1">
    <location>
        <begin position="261"/>
        <end position="271"/>
    </location>
</feature>
<feature type="transmembrane region" description="Helical" evidence="2">
    <location>
        <begin position="64"/>
        <end position="84"/>
    </location>
</feature>
<dbReference type="Proteomes" id="UP000076632">
    <property type="component" value="Unassembled WGS sequence"/>
</dbReference>
<dbReference type="EMBL" id="KV407455">
    <property type="protein sequence ID" value="KZF25511.1"/>
    <property type="molecule type" value="Genomic_DNA"/>
</dbReference>
<keyword evidence="2" id="KW-1133">Transmembrane helix</keyword>